<feature type="compositionally biased region" description="Polar residues" evidence="1">
    <location>
        <begin position="641"/>
        <end position="655"/>
    </location>
</feature>
<reference evidence="2" key="1">
    <citation type="submission" date="2019-06" db="EMBL/GenBank/DDBJ databases">
        <authorList>
            <person name="Zheng W."/>
        </authorList>
    </citation>
    <scope>NUCLEOTIDE SEQUENCE</scope>
    <source>
        <strain evidence="2">QDHG01</strain>
    </source>
</reference>
<sequence length="797" mass="89029">MSCIEGDSLLKEIEKSLEQHNKTEQMGFQEEEEDEGDDFEMMLQQHNPRQQQYQEDRLKVNEFLNISNKDAEKEGRKLKSLNVDSDIDEDNPEEFQMESRNPIASGSSNTAFVKSTLKKLSYSNEGSHHQTSPGKQRVVQANKPAAQRHTALITQQQQFGNKRTSQSQLMQRKKNGLQEPQRGKVQGKAKQAATQQRGRSSEEEGLPLSINGTPRAQSDERKAQITSITVGPAFGSGDAHSRKSKSKEKIQAKNLNRILTNTAAQQSSSKQNRRHSNTSKKQRYGTQPHQQSVGARLGGAPRSKSRLSNQSNQQHFKSMKDQGQQSSQPRQGRKSLDQKRPNPKSKSSQEARSSTSAKKNLPKKRDHSAESQVRSNQDSITPGVPPPLLTQPSFTEHTAFPHNYSFDASRLRNHNSSSKTSIKQQVLFNQQKILMHLQQSNSRVDNSIGSMGKIARKSQTRPQTAMGKVESVQSVVSIDNTKKGIRGKSNENNKKQSSIASLTTTGGGAQSLNKQMEQSREQQMVQGIMQMVATRNHQPHASLQSFTKTHQKENSNLLARATNLMHQLPRKSQAKTLKDFASGILAQQKSQSRDQHANNHHTSATTYMTNQISRGAMNRSFFDQNSPLLQKKSHVKRKSGGSHSPQQKKVNKISQKATSEIKSLVSGVTNSRQATAQIFPSGLIYATGGRNKSIGAMKSTQGKRKIHQSFMQQPDHFVSDDQNYQSWHNLPESIQSFDKAFLTKGSQAIVDQRQKQATPLVDAIVSQQRAQLPMQVQMLRGKSKGQVQKIGQYLRAT</sequence>
<accession>A0A8J8NF05</accession>
<organism evidence="2 3">
    <name type="scientific">Halteria grandinella</name>
    <dbReference type="NCBI Taxonomy" id="5974"/>
    <lineage>
        <taxon>Eukaryota</taxon>
        <taxon>Sar</taxon>
        <taxon>Alveolata</taxon>
        <taxon>Ciliophora</taxon>
        <taxon>Intramacronucleata</taxon>
        <taxon>Spirotrichea</taxon>
        <taxon>Stichotrichia</taxon>
        <taxon>Sporadotrichida</taxon>
        <taxon>Halteriidae</taxon>
        <taxon>Halteria</taxon>
    </lineage>
</organism>
<feature type="region of interest" description="Disordered" evidence="1">
    <location>
        <begin position="68"/>
        <end position="395"/>
    </location>
</feature>
<feature type="region of interest" description="Disordered" evidence="1">
    <location>
        <begin position="632"/>
        <end position="655"/>
    </location>
</feature>
<feature type="compositionally biased region" description="Polar residues" evidence="1">
    <location>
        <begin position="370"/>
        <end position="380"/>
    </location>
</feature>
<feature type="compositionally biased region" description="Acidic residues" evidence="1">
    <location>
        <begin position="85"/>
        <end position="96"/>
    </location>
</feature>
<dbReference type="AlphaFoldDB" id="A0A8J8NF05"/>
<feature type="compositionally biased region" description="Polar residues" evidence="1">
    <location>
        <begin position="306"/>
        <end position="316"/>
    </location>
</feature>
<dbReference type="EMBL" id="RRYP01018041">
    <property type="protein sequence ID" value="TNV73808.1"/>
    <property type="molecule type" value="Genomic_DNA"/>
</dbReference>
<evidence type="ECO:0000313" key="3">
    <source>
        <dbReference type="Proteomes" id="UP000785679"/>
    </source>
</evidence>
<feature type="compositionally biased region" description="Acidic residues" evidence="1">
    <location>
        <begin position="29"/>
        <end position="40"/>
    </location>
</feature>
<feature type="compositionally biased region" description="Polar residues" evidence="1">
    <location>
        <begin position="121"/>
        <end position="134"/>
    </location>
</feature>
<feature type="compositionally biased region" description="Basic residues" evidence="1">
    <location>
        <begin position="271"/>
        <end position="283"/>
    </location>
</feature>
<comment type="caution">
    <text evidence="2">The sequence shown here is derived from an EMBL/GenBank/DDBJ whole genome shotgun (WGS) entry which is preliminary data.</text>
</comment>
<feature type="region of interest" description="Disordered" evidence="1">
    <location>
        <begin position="1"/>
        <end position="55"/>
    </location>
</feature>
<evidence type="ECO:0000256" key="1">
    <source>
        <dbReference type="SAM" id="MobiDB-lite"/>
    </source>
</evidence>
<feature type="compositionally biased region" description="Polar residues" evidence="1">
    <location>
        <begin position="253"/>
        <end position="270"/>
    </location>
</feature>
<proteinExistence type="predicted"/>
<feature type="compositionally biased region" description="Polar residues" evidence="1">
    <location>
        <begin position="284"/>
        <end position="293"/>
    </location>
</feature>
<feature type="compositionally biased region" description="Polar residues" evidence="1">
    <location>
        <begin position="495"/>
        <end position="516"/>
    </location>
</feature>
<feature type="compositionally biased region" description="Polar residues" evidence="1">
    <location>
        <begin position="44"/>
        <end position="53"/>
    </location>
</feature>
<protein>
    <submittedName>
        <fullName evidence="2">Uncharacterized protein</fullName>
    </submittedName>
</protein>
<keyword evidence="3" id="KW-1185">Reference proteome</keyword>
<feature type="compositionally biased region" description="Polar residues" evidence="1">
    <location>
        <begin position="152"/>
        <end position="170"/>
    </location>
</feature>
<name>A0A8J8NF05_HALGN</name>
<feature type="compositionally biased region" description="Basic and acidic residues" evidence="1">
    <location>
        <begin position="8"/>
        <end position="23"/>
    </location>
</feature>
<gene>
    <name evidence="2" type="ORF">FGO68_gene12889</name>
</gene>
<dbReference type="Proteomes" id="UP000785679">
    <property type="component" value="Unassembled WGS sequence"/>
</dbReference>
<feature type="region of interest" description="Disordered" evidence="1">
    <location>
        <begin position="482"/>
        <end position="516"/>
    </location>
</feature>
<feature type="compositionally biased region" description="Polar residues" evidence="1">
    <location>
        <begin position="98"/>
        <end position="113"/>
    </location>
</feature>
<feature type="compositionally biased region" description="Polar residues" evidence="1">
    <location>
        <begin position="344"/>
        <end position="358"/>
    </location>
</feature>
<evidence type="ECO:0000313" key="2">
    <source>
        <dbReference type="EMBL" id="TNV73808.1"/>
    </source>
</evidence>